<proteinExistence type="predicted"/>
<protein>
    <submittedName>
        <fullName evidence="2">Uncharacterized protein</fullName>
    </submittedName>
</protein>
<keyword evidence="3" id="KW-1185">Reference proteome</keyword>
<organism evidence="2 3">
    <name type="scientific">Microdochium bolleyi</name>
    <dbReference type="NCBI Taxonomy" id="196109"/>
    <lineage>
        <taxon>Eukaryota</taxon>
        <taxon>Fungi</taxon>
        <taxon>Dikarya</taxon>
        <taxon>Ascomycota</taxon>
        <taxon>Pezizomycotina</taxon>
        <taxon>Sordariomycetes</taxon>
        <taxon>Xylariomycetidae</taxon>
        <taxon>Xylariales</taxon>
        <taxon>Microdochiaceae</taxon>
        <taxon>Microdochium</taxon>
    </lineage>
</organism>
<feature type="region of interest" description="Disordered" evidence="1">
    <location>
        <begin position="158"/>
        <end position="222"/>
    </location>
</feature>
<feature type="compositionally biased region" description="Basic and acidic residues" evidence="1">
    <location>
        <begin position="266"/>
        <end position="276"/>
    </location>
</feature>
<dbReference type="Proteomes" id="UP000070501">
    <property type="component" value="Unassembled WGS sequence"/>
</dbReference>
<sequence length="305" mass="33064">MGTETECASSIAVRSRSRWAPVKRRRQWDLWASDGAAEFAEEAPAMFASAGTPGVLAGTLIAKAGGEVLGGQAKVAFLRANGAGTPAKAPQRPPHCCTWQQPRRESHWVEGRLRPDRAESAEARLKQSSAAVLRSLSVWPPVPQRRYAYLSSPELCAGMGPDEQESSENVSLGHSDTRKPGKSAKVQGGQGMHGRRHPEASPVLGRQCGTRHGTPISKYTRGPASFPMPIEIRDFGIWRFAADLADLQHAECSGKTSGGIETGGPQRRDGKYREPEEYSEVLDSPKLPTSWKWALRGPDFSPESA</sequence>
<evidence type="ECO:0000313" key="3">
    <source>
        <dbReference type="Proteomes" id="UP000070501"/>
    </source>
</evidence>
<dbReference type="InParanoid" id="A0A136ISM1"/>
<dbReference type="AlphaFoldDB" id="A0A136ISM1"/>
<reference evidence="3" key="1">
    <citation type="submission" date="2016-02" db="EMBL/GenBank/DDBJ databases">
        <title>Draft genome sequence of Microdochium bolleyi, a fungal endophyte of beachgrass.</title>
        <authorList>
            <consortium name="DOE Joint Genome Institute"/>
            <person name="David A.S."/>
            <person name="May G."/>
            <person name="Haridas S."/>
            <person name="Lim J."/>
            <person name="Wang M."/>
            <person name="Labutti K."/>
            <person name="Lipzen A."/>
            <person name="Barry K."/>
            <person name="Grigoriev I.V."/>
        </authorList>
    </citation>
    <scope>NUCLEOTIDE SEQUENCE [LARGE SCALE GENOMIC DNA]</scope>
    <source>
        <strain evidence="3">J235TASD1</strain>
    </source>
</reference>
<feature type="region of interest" description="Disordered" evidence="1">
    <location>
        <begin position="252"/>
        <end position="283"/>
    </location>
</feature>
<evidence type="ECO:0000313" key="2">
    <source>
        <dbReference type="EMBL" id="KXJ87952.1"/>
    </source>
</evidence>
<accession>A0A136ISM1</accession>
<evidence type="ECO:0000256" key="1">
    <source>
        <dbReference type="SAM" id="MobiDB-lite"/>
    </source>
</evidence>
<name>A0A136ISM1_9PEZI</name>
<gene>
    <name evidence="2" type="ORF">Micbo1qcDRAFT_178600</name>
</gene>
<dbReference type="EMBL" id="KQ964260">
    <property type="protein sequence ID" value="KXJ87952.1"/>
    <property type="molecule type" value="Genomic_DNA"/>
</dbReference>